<evidence type="ECO:0000259" key="1">
    <source>
        <dbReference type="Pfam" id="PF05239"/>
    </source>
</evidence>
<gene>
    <name evidence="2" type="ORF">PL9214520385</name>
</gene>
<dbReference type="RefSeq" id="WP_072720433.1">
    <property type="nucleotide sequence ID" value="NZ_LN889803.1"/>
</dbReference>
<dbReference type="OrthoDB" id="510842at2"/>
<dbReference type="GO" id="GO:0019684">
    <property type="term" value="P:photosynthesis, light reaction"/>
    <property type="evidence" value="ECO:0007669"/>
    <property type="project" value="InterPro"/>
</dbReference>
<proteinExistence type="predicted"/>
<dbReference type="Proteomes" id="UP000184315">
    <property type="component" value="Unassembled WGS sequence"/>
</dbReference>
<dbReference type="EMBL" id="CZDF01000158">
    <property type="protein sequence ID" value="CUR33846.1"/>
    <property type="molecule type" value="Genomic_DNA"/>
</dbReference>
<organism evidence="2 3">
    <name type="scientific">Planktothrix tepida PCC 9214</name>
    <dbReference type="NCBI Taxonomy" id="671072"/>
    <lineage>
        <taxon>Bacteria</taxon>
        <taxon>Bacillati</taxon>
        <taxon>Cyanobacteriota</taxon>
        <taxon>Cyanophyceae</taxon>
        <taxon>Oscillatoriophycideae</taxon>
        <taxon>Oscillatoriales</taxon>
        <taxon>Microcoleaceae</taxon>
        <taxon>Planktothrix</taxon>
    </lineage>
</organism>
<keyword evidence="3" id="KW-1185">Reference proteome</keyword>
<dbReference type="GO" id="GO:0030077">
    <property type="term" value="C:plasma membrane light-harvesting complex"/>
    <property type="evidence" value="ECO:0007669"/>
    <property type="project" value="InterPro"/>
</dbReference>
<dbReference type="InterPro" id="IPR014747">
    <property type="entry name" value="Bac_photo_RC_H_C"/>
</dbReference>
<dbReference type="STRING" id="671072.PL9214520385"/>
<dbReference type="Pfam" id="PF05239">
    <property type="entry name" value="PRC"/>
    <property type="match status" value="1"/>
</dbReference>
<dbReference type="AlphaFoldDB" id="A0A1J1LNN1"/>
<dbReference type="SUPFAM" id="SSF50346">
    <property type="entry name" value="PRC-barrel domain"/>
    <property type="match status" value="1"/>
</dbReference>
<sequence>MAFLRIEDFDPHYKDAFDGEEIIGLDVYSDVQEEKIGSISDILVDESGHFRYFIVDLGFWIFGKTILLPVGHSRIDYKSQRVYTNGLTKEQATHLPSYQHLETKGYDYEEQVRKTYRLPYMGEVPIRSDQEYIMPNTSEIQSAPVLDWKTINPDHYSYDLEPNLYRLNERDHQQLKRYEERLIANNSLKKSHSIIR</sequence>
<dbReference type="InterPro" id="IPR027275">
    <property type="entry name" value="PRC-brl_dom"/>
</dbReference>
<accession>A0A1J1LNN1</accession>
<feature type="domain" description="PRC-barrel" evidence="1">
    <location>
        <begin position="15"/>
        <end position="89"/>
    </location>
</feature>
<protein>
    <submittedName>
        <fullName evidence="2">PRC-barrel domain protein AvaK</fullName>
    </submittedName>
</protein>
<evidence type="ECO:0000313" key="2">
    <source>
        <dbReference type="EMBL" id="CUR33846.1"/>
    </source>
</evidence>
<dbReference type="InterPro" id="IPR011033">
    <property type="entry name" value="PRC_barrel-like_sf"/>
</dbReference>
<name>A0A1J1LNN1_9CYAN</name>
<dbReference type="Gene3D" id="3.90.50.10">
    <property type="entry name" value="Photosynthetic Reaction Center, subunit H, domain 2"/>
    <property type="match status" value="1"/>
</dbReference>
<reference evidence="3" key="1">
    <citation type="submission" date="2015-10" db="EMBL/GenBank/DDBJ databases">
        <authorList>
            <person name="Regsiter A."/>
            <person name="william w."/>
        </authorList>
    </citation>
    <scope>NUCLEOTIDE SEQUENCE [LARGE SCALE GENOMIC DNA]</scope>
</reference>
<evidence type="ECO:0000313" key="3">
    <source>
        <dbReference type="Proteomes" id="UP000184315"/>
    </source>
</evidence>